<keyword evidence="2" id="KW-1185">Reference proteome</keyword>
<dbReference type="RefSeq" id="WP_198875143.1">
    <property type="nucleotide sequence ID" value="NZ_JAEKMH010000001.1"/>
</dbReference>
<sequence length="150" mass="16936">MYRAKPGIKKDHVRCWALPDRIFFGHGACHILAGVYLGEAPLAGFHAERIMPHGDVPGGHMYVTDGTVAFDYHGYSLRQRLLDHHRRAWSTDHPGWDYEVERVDFPILGAHALNARKMLGPGQYLENPIPRASAFIARYDHQRAAARARG</sequence>
<proteinExistence type="predicted"/>
<reference evidence="1" key="1">
    <citation type="submission" date="2020-12" db="EMBL/GenBank/DDBJ databases">
        <title>Devosia sp. MSA67 isolated from Mo River.</title>
        <authorList>
            <person name="Ma F."/>
            <person name="Zi Z."/>
        </authorList>
    </citation>
    <scope>NUCLEOTIDE SEQUENCE</scope>
    <source>
        <strain evidence="1">MSA67</strain>
    </source>
</reference>
<dbReference type="Proteomes" id="UP000602124">
    <property type="component" value="Unassembled WGS sequence"/>
</dbReference>
<organism evidence="1 2">
    <name type="scientific">Devosia sediminis</name>
    <dbReference type="NCBI Taxonomy" id="2798801"/>
    <lineage>
        <taxon>Bacteria</taxon>
        <taxon>Pseudomonadati</taxon>
        <taxon>Pseudomonadota</taxon>
        <taxon>Alphaproteobacteria</taxon>
        <taxon>Hyphomicrobiales</taxon>
        <taxon>Devosiaceae</taxon>
        <taxon>Devosia</taxon>
    </lineage>
</organism>
<evidence type="ECO:0000313" key="2">
    <source>
        <dbReference type="Proteomes" id="UP000602124"/>
    </source>
</evidence>
<name>A0A934MGG9_9HYPH</name>
<protein>
    <submittedName>
        <fullName evidence="1">Uncharacterized protein</fullName>
    </submittedName>
</protein>
<evidence type="ECO:0000313" key="1">
    <source>
        <dbReference type="EMBL" id="MBJ3783932.1"/>
    </source>
</evidence>
<dbReference type="EMBL" id="JAEKMH010000001">
    <property type="protein sequence ID" value="MBJ3783932.1"/>
    <property type="molecule type" value="Genomic_DNA"/>
</dbReference>
<comment type="caution">
    <text evidence="1">The sequence shown here is derived from an EMBL/GenBank/DDBJ whole genome shotgun (WGS) entry which is preliminary data.</text>
</comment>
<gene>
    <name evidence="1" type="ORF">JEQ47_04285</name>
</gene>
<accession>A0A934MGG9</accession>
<dbReference type="AlphaFoldDB" id="A0A934MGG9"/>